<dbReference type="PANTHER" id="PTHR43005">
    <property type="entry name" value="BLR7065 PROTEIN"/>
    <property type="match status" value="1"/>
</dbReference>
<evidence type="ECO:0000256" key="3">
    <source>
        <dbReference type="ARBA" id="ARBA00022475"/>
    </source>
</evidence>
<evidence type="ECO:0000256" key="2">
    <source>
        <dbReference type="ARBA" id="ARBA00022448"/>
    </source>
</evidence>
<dbReference type="GO" id="GO:0005886">
    <property type="term" value="C:plasma membrane"/>
    <property type="evidence" value="ECO:0007669"/>
    <property type="project" value="UniProtKB-SubCell"/>
</dbReference>
<feature type="transmembrane region" description="Helical" evidence="7">
    <location>
        <begin position="263"/>
        <end position="285"/>
    </location>
</feature>
<keyword evidence="3" id="KW-1003">Cell membrane</keyword>
<dbReference type="STRING" id="1499967.U27_02231"/>
<keyword evidence="10" id="KW-1185">Reference proteome</keyword>
<dbReference type="GO" id="GO:0055085">
    <property type="term" value="P:transmembrane transport"/>
    <property type="evidence" value="ECO:0007669"/>
    <property type="project" value="InterPro"/>
</dbReference>
<dbReference type="SUPFAM" id="SSF161098">
    <property type="entry name" value="MetI-like"/>
    <property type="match status" value="1"/>
</dbReference>
<dbReference type="Gene3D" id="1.10.3720.10">
    <property type="entry name" value="MetI-like"/>
    <property type="match status" value="1"/>
</dbReference>
<dbReference type="eggNOG" id="COG1175">
    <property type="taxonomic scope" value="Bacteria"/>
</dbReference>
<dbReference type="EMBL" id="DF820463">
    <property type="protein sequence ID" value="GAK55398.1"/>
    <property type="molecule type" value="Genomic_DNA"/>
</dbReference>
<evidence type="ECO:0000313" key="9">
    <source>
        <dbReference type="EMBL" id="GAK55398.1"/>
    </source>
</evidence>
<dbReference type="Proteomes" id="UP000030661">
    <property type="component" value="Unassembled WGS sequence"/>
</dbReference>
<feature type="transmembrane region" description="Helical" evidence="7">
    <location>
        <begin position="76"/>
        <end position="97"/>
    </location>
</feature>
<evidence type="ECO:0000259" key="8">
    <source>
        <dbReference type="PROSITE" id="PS50928"/>
    </source>
</evidence>
<keyword evidence="6 7" id="KW-0472">Membrane</keyword>
<keyword evidence="4 7" id="KW-0812">Transmembrane</keyword>
<dbReference type="HOGENOM" id="CLU_016047_0_3_0"/>
<dbReference type="Pfam" id="PF00528">
    <property type="entry name" value="BPD_transp_1"/>
    <property type="match status" value="1"/>
</dbReference>
<dbReference type="AlphaFoldDB" id="A0A0S6WBT2"/>
<evidence type="ECO:0000256" key="7">
    <source>
        <dbReference type="RuleBase" id="RU363032"/>
    </source>
</evidence>
<comment type="similarity">
    <text evidence="7">Belongs to the binding-protein-dependent transport system permease family.</text>
</comment>
<evidence type="ECO:0000313" key="10">
    <source>
        <dbReference type="Proteomes" id="UP000030661"/>
    </source>
</evidence>
<sequence>MLLKCLTIIKKHKTPYLFLLPTVILVLGFLISPIFSGISMSLYRARLSGEVTFVGFQNFLKLFQEARFLDNVKLSLLYVFGNLLLATPLAYIAALLITQKMNATRFFRGIFLLPWITAPVVSSLMVLSLLDPSRGLVTTIVKAIAGKSVIVLADPVWSMLAVILHSFWRSFPFMMLFLAAGLTSIPDELYEAARVDGTNGWQRFWYLTFPLTRVHLAIVMLVISMWTVQDTETVYALTGGGPGYSTEVLAVRMLKDAFVNFNMYNGAVIGVLLIMLSIVFMFLYLRLLAGIGGGEE</sequence>
<organism evidence="9">
    <name type="scientific">Vecturithrix granuli</name>
    <dbReference type="NCBI Taxonomy" id="1499967"/>
    <lineage>
        <taxon>Bacteria</taxon>
        <taxon>Candidatus Moduliflexota</taxon>
        <taxon>Candidatus Vecturitrichia</taxon>
        <taxon>Candidatus Vecturitrichales</taxon>
        <taxon>Candidatus Vecturitrichaceae</taxon>
        <taxon>Candidatus Vecturithrix</taxon>
    </lineage>
</organism>
<protein>
    <recommendedName>
        <fullName evidence="8">ABC transmembrane type-1 domain-containing protein</fullName>
    </recommendedName>
</protein>
<accession>A0A0S6WBT2</accession>
<keyword evidence="2 7" id="KW-0813">Transport</keyword>
<dbReference type="InterPro" id="IPR035906">
    <property type="entry name" value="MetI-like_sf"/>
</dbReference>
<name>A0A0S6WBT2_VECG1</name>
<evidence type="ECO:0000256" key="1">
    <source>
        <dbReference type="ARBA" id="ARBA00004651"/>
    </source>
</evidence>
<evidence type="ECO:0000256" key="6">
    <source>
        <dbReference type="ARBA" id="ARBA00023136"/>
    </source>
</evidence>
<feature type="transmembrane region" description="Helical" evidence="7">
    <location>
        <begin position="16"/>
        <end position="38"/>
    </location>
</feature>
<evidence type="ECO:0000256" key="5">
    <source>
        <dbReference type="ARBA" id="ARBA00022989"/>
    </source>
</evidence>
<comment type="subcellular location">
    <subcellularLocation>
        <location evidence="1 7">Cell membrane</location>
        <topology evidence="1 7">Multi-pass membrane protein</topology>
    </subcellularLocation>
</comment>
<dbReference type="PROSITE" id="PS50928">
    <property type="entry name" value="ABC_TM1"/>
    <property type="match status" value="1"/>
</dbReference>
<reference evidence="9" key="1">
    <citation type="journal article" date="2015" name="PeerJ">
        <title>First genomic representation of candidate bacterial phylum KSB3 points to enhanced environmental sensing as a trigger of wastewater bulking.</title>
        <authorList>
            <person name="Sekiguchi Y."/>
            <person name="Ohashi A."/>
            <person name="Parks D.H."/>
            <person name="Yamauchi T."/>
            <person name="Tyson G.W."/>
            <person name="Hugenholtz P."/>
        </authorList>
    </citation>
    <scope>NUCLEOTIDE SEQUENCE [LARGE SCALE GENOMIC DNA]</scope>
</reference>
<feature type="transmembrane region" description="Helical" evidence="7">
    <location>
        <begin position="204"/>
        <end position="228"/>
    </location>
</feature>
<feature type="domain" description="ABC transmembrane type-1" evidence="8">
    <location>
        <begin position="72"/>
        <end position="284"/>
    </location>
</feature>
<feature type="transmembrane region" description="Helical" evidence="7">
    <location>
        <begin position="109"/>
        <end position="130"/>
    </location>
</feature>
<keyword evidence="5 7" id="KW-1133">Transmembrane helix</keyword>
<dbReference type="PANTHER" id="PTHR43005:SF1">
    <property type="entry name" value="SPERMIDINE_PUTRESCINE TRANSPORT SYSTEM PERMEASE PROTEIN"/>
    <property type="match status" value="1"/>
</dbReference>
<evidence type="ECO:0000256" key="4">
    <source>
        <dbReference type="ARBA" id="ARBA00022692"/>
    </source>
</evidence>
<proteinExistence type="inferred from homology"/>
<dbReference type="InterPro" id="IPR000515">
    <property type="entry name" value="MetI-like"/>
</dbReference>
<dbReference type="CDD" id="cd06261">
    <property type="entry name" value="TM_PBP2"/>
    <property type="match status" value="1"/>
</dbReference>
<gene>
    <name evidence="9" type="ORF">U27_02231</name>
</gene>